<evidence type="ECO:0000313" key="2">
    <source>
        <dbReference type="Proteomes" id="UP000799421"/>
    </source>
</evidence>
<dbReference type="PANTHER" id="PTHR42085">
    <property type="entry name" value="F-BOX DOMAIN-CONTAINING PROTEIN"/>
    <property type="match status" value="1"/>
</dbReference>
<dbReference type="InterPro" id="IPR038883">
    <property type="entry name" value="AN11006-like"/>
</dbReference>
<proteinExistence type="predicted"/>
<keyword evidence="2" id="KW-1185">Reference proteome</keyword>
<dbReference type="Proteomes" id="UP000799421">
    <property type="component" value="Unassembled WGS sequence"/>
</dbReference>
<organism evidence="1 2">
    <name type="scientific">Piedraia hortae CBS 480.64</name>
    <dbReference type="NCBI Taxonomy" id="1314780"/>
    <lineage>
        <taxon>Eukaryota</taxon>
        <taxon>Fungi</taxon>
        <taxon>Dikarya</taxon>
        <taxon>Ascomycota</taxon>
        <taxon>Pezizomycotina</taxon>
        <taxon>Dothideomycetes</taxon>
        <taxon>Dothideomycetidae</taxon>
        <taxon>Capnodiales</taxon>
        <taxon>Piedraiaceae</taxon>
        <taxon>Piedraia</taxon>
    </lineage>
</organism>
<evidence type="ECO:0000313" key="1">
    <source>
        <dbReference type="EMBL" id="KAF2860186.1"/>
    </source>
</evidence>
<reference evidence="1" key="1">
    <citation type="journal article" date="2020" name="Stud. Mycol.">
        <title>101 Dothideomycetes genomes: a test case for predicting lifestyles and emergence of pathogens.</title>
        <authorList>
            <person name="Haridas S."/>
            <person name="Albert R."/>
            <person name="Binder M."/>
            <person name="Bloem J."/>
            <person name="Labutti K."/>
            <person name="Salamov A."/>
            <person name="Andreopoulos B."/>
            <person name="Baker S."/>
            <person name="Barry K."/>
            <person name="Bills G."/>
            <person name="Bluhm B."/>
            <person name="Cannon C."/>
            <person name="Castanera R."/>
            <person name="Culley D."/>
            <person name="Daum C."/>
            <person name="Ezra D."/>
            <person name="Gonzalez J."/>
            <person name="Henrissat B."/>
            <person name="Kuo A."/>
            <person name="Liang C."/>
            <person name="Lipzen A."/>
            <person name="Lutzoni F."/>
            <person name="Magnuson J."/>
            <person name="Mondo S."/>
            <person name="Nolan M."/>
            <person name="Ohm R."/>
            <person name="Pangilinan J."/>
            <person name="Park H.-J."/>
            <person name="Ramirez L."/>
            <person name="Alfaro M."/>
            <person name="Sun H."/>
            <person name="Tritt A."/>
            <person name="Yoshinaga Y."/>
            <person name="Zwiers L.-H."/>
            <person name="Turgeon B."/>
            <person name="Goodwin S."/>
            <person name="Spatafora J."/>
            <person name="Crous P."/>
            <person name="Grigoriev I."/>
        </authorList>
    </citation>
    <scope>NUCLEOTIDE SEQUENCE</scope>
    <source>
        <strain evidence="1">CBS 480.64</strain>
    </source>
</reference>
<dbReference type="EMBL" id="MU005984">
    <property type="protein sequence ID" value="KAF2860186.1"/>
    <property type="molecule type" value="Genomic_DNA"/>
</dbReference>
<name>A0A6A7BXU3_9PEZI</name>
<accession>A0A6A7BXU3</accession>
<dbReference type="OrthoDB" id="62952at2759"/>
<gene>
    <name evidence="1" type="ORF">K470DRAFT_217595</name>
</gene>
<dbReference type="AlphaFoldDB" id="A0A6A7BXU3"/>
<protein>
    <submittedName>
        <fullName evidence="1">Uncharacterized protein</fullName>
    </submittedName>
</protein>
<dbReference type="PANTHER" id="PTHR42085:SF1">
    <property type="entry name" value="F-BOX DOMAIN-CONTAINING PROTEIN"/>
    <property type="match status" value="1"/>
</dbReference>
<sequence>MTDSLTCPFLALPLEIRGRIYGYCLTAADGMRVGWPAPPLAYGLQPQLLRVSRVIYEEAGPVLYSSNWLAFHHASDANMFARAMASSDLVQHHVKFLALSIKASETRLWMPYLTGGSGEDARTRRLTSDFPALRELSVRYRSNRWYPQVDMEQVLGHWLDDMRLFEVIDGLSSVLGRRPGPERAVDDIDLCEFMAFTNSRAPEDKTFGRLKLNALAPRIKITCAYRLSTQLFNELLEEPVALSMPAVRDGEPYRGFTRADLRGRGVLTVVDPEFGIVRTASTPFADRNGVWIALEVHCNEAA</sequence>